<dbReference type="Gene3D" id="1.20.1600.10">
    <property type="entry name" value="Outer membrane efflux proteins (OEP)"/>
    <property type="match status" value="1"/>
</dbReference>
<evidence type="ECO:0000256" key="2">
    <source>
        <dbReference type="ARBA" id="ARBA00007613"/>
    </source>
</evidence>
<sequence>MKSTLLAILFIAFATKSFPQTAGITIEACYDLAAEHYPMVKQKDLIAKAASYSIENAQKGYLPQLSLLGQATYQSEVTSVPIKVPGIDIPKLPKDQYKIYAEASQTLYDGGVIRKQKELATANAEFEKANVTTELYKLRERINQLYFGILLIDKQLIQIQLRKDDIEAGLARTNGAIANGTAFKSNADVFRAELLMADQAATEQAALRKSYLDMLGLFIGKALDSTATLIEPAATTTLSTLVIRPEMDAFELRKKTYAVQEQMIFARNRPKFSLFAQAGYGRPGLNMLNSEFAFYGLGGIRFSWPVSGLYTLKGERQLIRNNQAMVDVQRETFLFNTSFAVSQENSEQHKLTELMKTDDEIIRLRANIKNTGRAQLENGVKLPADYIRDVNAESQARQNLMFHQIQLLYSQYRMKTTLGQR</sequence>
<protein>
    <recommendedName>
        <fullName evidence="11">Outer membrane protein TolC</fullName>
    </recommendedName>
</protein>
<reference evidence="9" key="1">
    <citation type="submission" date="2021-04" db="EMBL/GenBank/DDBJ databases">
        <authorList>
            <person name="Rodrigo-Torres L."/>
            <person name="Arahal R. D."/>
            <person name="Lucena T."/>
        </authorList>
    </citation>
    <scope>NUCLEOTIDE SEQUENCE</scope>
    <source>
        <strain evidence="9">CECT 9275</strain>
    </source>
</reference>
<name>A0A916J8V2_9BACT</name>
<dbReference type="PANTHER" id="PTHR30026:SF20">
    <property type="entry name" value="OUTER MEMBRANE PROTEIN TOLC"/>
    <property type="match status" value="1"/>
</dbReference>
<dbReference type="InterPro" id="IPR003423">
    <property type="entry name" value="OMP_efflux"/>
</dbReference>
<organism evidence="9 10">
    <name type="scientific">Dyadobacter helix</name>
    <dbReference type="NCBI Taxonomy" id="2822344"/>
    <lineage>
        <taxon>Bacteria</taxon>
        <taxon>Pseudomonadati</taxon>
        <taxon>Bacteroidota</taxon>
        <taxon>Cytophagia</taxon>
        <taxon>Cytophagales</taxon>
        <taxon>Spirosomataceae</taxon>
        <taxon>Dyadobacter</taxon>
    </lineage>
</organism>
<evidence type="ECO:0008006" key="11">
    <source>
        <dbReference type="Google" id="ProtNLM"/>
    </source>
</evidence>
<keyword evidence="4" id="KW-1134">Transmembrane beta strand</keyword>
<dbReference type="Pfam" id="PF02321">
    <property type="entry name" value="OEP"/>
    <property type="match status" value="1"/>
</dbReference>
<keyword evidence="10" id="KW-1185">Reference proteome</keyword>
<dbReference type="AlphaFoldDB" id="A0A916J8V2"/>
<comment type="subcellular location">
    <subcellularLocation>
        <location evidence="1">Cell outer membrane</location>
    </subcellularLocation>
</comment>
<accession>A0A916J8V2</accession>
<dbReference type="EMBL" id="CAJRAF010000001">
    <property type="protein sequence ID" value="CAG4993478.1"/>
    <property type="molecule type" value="Genomic_DNA"/>
</dbReference>
<evidence type="ECO:0000256" key="7">
    <source>
        <dbReference type="ARBA" id="ARBA00023237"/>
    </source>
</evidence>
<dbReference type="GO" id="GO:1990281">
    <property type="term" value="C:efflux pump complex"/>
    <property type="evidence" value="ECO:0007669"/>
    <property type="project" value="TreeGrafter"/>
</dbReference>
<feature type="chain" id="PRO_5038047880" description="Outer membrane protein TolC" evidence="8">
    <location>
        <begin position="23"/>
        <end position="421"/>
    </location>
</feature>
<comment type="caution">
    <text evidence="9">The sequence shown here is derived from an EMBL/GenBank/DDBJ whole genome shotgun (WGS) entry which is preliminary data.</text>
</comment>
<keyword evidence="7" id="KW-0998">Cell outer membrane</keyword>
<dbReference type="GO" id="GO:0015288">
    <property type="term" value="F:porin activity"/>
    <property type="evidence" value="ECO:0007669"/>
    <property type="project" value="TreeGrafter"/>
</dbReference>
<evidence type="ECO:0000256" key="1">
    <source>
        <dbReference type="ARBA" id="ARBA00004442"/>
    </source>
</evidence>
<dbReference type="SUPFAM" id="SSF56954">
    <property type="entry name" value="Outer membrane efflux proteins (OEP)"/>
    <property type="match status" value="1"/>
</dbReference>
<proteinExistence type="inferred from homology"/>
<evidence type="ECO:0000256" key="3">
    <source>
        <dbReference type="ARBA" id="ARBA00022448"/>
    </source>
</evidence>
<keyword evidence="3" id="KW-0813">Transport</keyword>
<evidence type="ECO:0000256" key="4">
    <source>
        <dbReference type="ARBA" id="ARBA00022452"/>
    </source>
</evidence>
<keyword evidence="5" id="KW-0812">Transmembrane</keyword>
<dbReference type="Proteomes" id="UP000680038">
    <property type="component" value="Unassembled WGS sequence"/>
</dbReference>
<dbReference type="GO" id="GO:0009279">
    <property type="term" value="C:cell outer membrane"/>
    <property type="evidence" value="ECO:0007669"/>
    <property type="project" value="UniProtKB-SubCell"/>
</dbReference>
<evidence type="ECO:0000256" key="8">
    <source>
        <dbReference type="SAM" id="SignalP"/>
    </source>
</evidence>
<dbReference type="RefSeq" id="WP_215237859.1">
    <property type="nucleotide sequence ID" value="NZ_CAJRAF010000001.1"/>
</dbReference>
<keyword evidence="6" id="KW-0472">Membrane</keyword>
<evidence type="ECO:0000313" key="9">
    <source>
        <dbReference type="EMBL" id="CAG4993478.1"/>
    </source>
</evidence>
<feature type="signal peptide" evidence="8">
    <location>
        <begin position="1"/>
        <end position="22"/>
    </location>
</feature>
<dbReference type="PANTHER" id="PTHR30026">
    <property type="entry name" value="OUTER MEMBRANE PROTEIN TOLC"/>
    <property type="match status" value="1"/>
</dbReference>
<dbReference type="InterPro" id="IPR051906">
    <property type="entry name" value="TolC-like"/>
</dbReference>
<evidence type="ECO:0000256" key="6">
    <source>
        <dbReference type="ARBA" id="ARBA00023136"/>
    </source>
</evidence>
<evidence type="ECO:0000256" key="5">
    <source>
        <dbReference type="ARBA" id="ARBA00022692"/>
    </source>
</evidence>
<gene>
    <name evidence="9" type="ORF">DYBT9275_01177</name>
</gene>
<comment type="similarity">
    <text evidence="2">Belongs to the outer membrane factor (OMF) (TC 1.B.17) family.</text>
</comment>
<keyword evidence="8" id="KW-0732">Signal</keyword>
<evidence type="ECO:0000313" key="10">
    <source>
        <dbReference type="Proteomes" id="UP000680038"/>
    </source>
</evidence>
<dbReference type="GO" id="GO:0015562">
    <property type="term" value="F:efflux transmembrane transporter activity"/>
    <property type="evidence" value="ECO:0007669"/>
    <property type="project" value="InterPro"/>
</dbReference>